<evidence type="ECO:0000256" key="1">
    <source>
        <dbReference type="SAM" id="Coils"/>
    </source>
</evidence>
<sequence length="291" mass="33963">MNADKVGSESWPSTATGHTNQGKGLKRKVASYEKLTEAKKGKMCDKAKPKKKPEREYLIGSEVYHGLKKFGQPQRCPLRKAERLHVKVGRPGPEEQLTDGQLQIVEENDEISSSENLESLNAQVARLRRELSKQSATLQEQQTLIWEKNVIIQNLEDEKKLLFAKSDGIFEKVNEQVLEGFLDSSEIERTLERHFNNWGPCQERSPGYERSLDHEQQTILSDVESPSDTESRVNLEHCRRTWENSHYHRKSYHNQCDDWLTRQNLHHYWKSHRKVNPSLKKPRRVAAWERE</sequence>
<name>A0A6S7HAR6_PARCT</name>
<accession>A0A6S7HAR6</accession>
<proteinExistence type="predicted"/>
<dbReference type="Proteomes" id="UP001152795">
    <property type="component" value="Unassembled WGS sequence"/>
</dbReference>
<reference evidence="3" key="1">
    <citation type="submission" date="2020-04" db="EMBL/GenBank/DDBJ databases">
        <authorList>
            <person name="Alioto T."/>
            <person name="Alioto T."/>
            <person name="Gomez Garrido J."/>
        </authorList>
    </citation>
    <scope>NUCLEOTIDE SEQUENCE</scope>
    <source>
        <strain evidence="3">A484AB</strain>
    </source>
</reference>
<dbReference type="EMBL" id="CACRXK020002206">
    <property type="protein sequence ID" value="CAB3993187.1"/>
    <property type="molecule type" value="Genomic_DNA"/>
</dbReference>
<dbReference type="AlphaFoldDB" id="A0A6S7HAR6"/>
<evidence type="ECO:0000313" key="4">
    <source>
        <dbReference type="Proteomes" id="UP001152795"/>
    </source>
</evidence>
<keyword evidence="1" id="KW-0175">Coiled coil</keyword>
<organism evidence="3 4">
    <name type="scientific">Paramuricea clavata</name>
    <name type="common">Red gorgonian</name>
    <name type="synonym">Violescent sea-whip</name>
    <dbReference type="NCBI Taxonomy" id="317549"/>
    <lineage>
        <taxon>Eukaryota</taxon>
        <taxon>Metazoa</taxon>
        <taxon>Cnidaria</taxon>
        <taxon>Anthozoa</taxon>
        <taxon>Octocorallia</taxon>
        <taxon>Malacalcyonacea</taxon>
        <taxon>Plexauridae</taxon>
        <taxon>Paramuricea</taxon>
    </lineage>
</organism>
<evidence type="ECO:0000256" key="2">
    <source>
        <dbReference type="SAM" id="MobiDB-lite"/>
    </source>
</evidence>
<feature type="region of interest" description="Disordered" evidence="2">
    <location>
        <begin position="1"/>
        <end position="31"/>
    </location>
</feature>
<feature type="compositionally biased region" description="Polar residues" evidence="2">
    <location>
        <begin position="10"/>
        <end position="22"/>
    </location>
</feature>
<gene>
    <name evidence="3" type="ORF">PACLA_8A077369</name>
</gene>
<evidence type="ECO:0000313" key="3">
    <source>
        <dbReference type="EMBL" id="CAB3993187.1"/>
    </source>
</evidence>
<comment type="caution">
    <text evidence="3">The sequence shown here is derived from an EMBL/GenBank/DDBJ whole genome shotgun (WGS) entry which is preliminary data.</text>
</comment>
<protein>
    <submittedName>
        <fullName evidence="3">Uncharacterized protein</fullName>
    </submittedName>
</protein>
<feature type="coiled-coil region" evidence="1">
    <location>
        <begin position="110"/>
        <end position="144"/>
    </location>
</feature>
<keyword evidence="4" id="KW-1185">Reference proteome</keyword>